<proteinExistence type="predicted"/>
<organism evidence="1 2">
    <name type="scientific">Suillus discolor</name>
    <dbReference type="NCBI Taxonomy" id="1912936"/>
    <lineage>
        <taxon>Eukaryota</taxon>
        <taxon>Fungi</taxon>
        <taxon>Dikarya</taxon>
        <taxon>Basidiomycota</taxon>
        <taxon>Agaricomycotina</taxon>
        <taxon>Agaricomycetes</taxon>
        <taxon>Agaricomycetidae</taxon>
        <taxon>Boletales</taxon>
        <taxon>Suillineae</taxon>
        <taxon>Suillaceae</taxon>
        <taxon>Suillus</taxon>
    </lineage>
</organism>
<keyword evidence="2" id="KW-1185">Reference proteome</keyword>
<name>A0A9P7FAK6_9AGAM</name>
<dbReference type="GeneID" id="64701943"/>
<dbReference type="Proteomes" id="UP000823399">
    <property type="component" value="Unassembled WGS sequence"/>
</dbReference>
<evidence type="ECO:0000313" key="1">
    <source>
        <dbReference type="EMBL" id="KAG2112373.1"/>
    </source>
</evidence>
<dbReference type="AlphaFoldDB" id="A0A9P7FAK6"/>
<accession>A0A9P7FAK6</accession>
<protein>
    <submittedName>
        <fullName evidence="1">Uncharacterized protein</fullName>
    </submittedName>
</protein>
<dbReference type="RefSeq" id="XP_041295304.1">
    <property type="nucleotide sequence ID" value="XM_041439684.1"/>
</dbReference>
<reference evidence="1" key="1">
    <citation type="journal article" date="2020" name="New Phytol.">
        <title>Comparative genomics reveals dynamic genome evolution in host specialist ectomycorrhizal fungi.</title>
        <authorList>
            <person name="Lofgren L.A."/>
            <person name="Nguyen N.H."/>
            <person name="Vilgalys R."/>
            <person name="Ruytinx J."/>
            <person name="Liao H.L."/>
            <person name="Branco S."/>
            <person name="Kuo A."/>
            <person name="LaButti K."/>
            <person name="Lipzen A."/>
            <person name="Andreopoulos W."/>
            <person name="Pangilinan J."/>
            <person name="Riley R."/>
            <person name="Hundley H."/>
            <person name="Na H."/>
            <person name="Barry K."/>
            <person name="Grigoriev I.V."/>
            <person name="Stajich J.E."/>
            <person name="Kennedy P.G."/>
        </authorList>
    </citation>
    <scope>NUCLEOTIDE SEQUENCE</scope>
    <source>
        <strain evidence="1">FC423</strain>
    </source>
</reference>
<comment type="caution">
    <text evidence="1">The sequence shown here is derived from an EMBL/GenBank/DDBJ whole genome shotgun (WGS) entry which is preliminary data.</text>
</comment>
<sequence>MASHLEIQLGIDKQWEIGSEPYNHFCQEASLLKYCTVLDELKWLVVMHLFELSKLSLSGTGYKLRQQIGKALQRCSEAICNALNQYNTQAAALIPLFLGKFDLLHHSCSDVRTSDWTKPAYREAMVKYFKIQRAHEEIQRLNIEIRRLCTAIHDKELKVNATINTLLISDRPVALELQYQ</sequence>
<evidence type="ECO:0000313" key="2">
    <source>
        <dbReference type="Proteomes" id="UP000823399"/>
    </source>
</evidence>
<gene>
    <name evidence="1" type="ORF">F5147DRAFT_744589</name>
</gene>
<dbReference type="OrthoDB" id="2676448at2759"/>
<dbReference type="EMBL" id="JABBWM010000015">
    <property type="protein sequence ID" value="KAG2112373.1"/>
    <property type="molecule type" value="Genomic_DNA"/>
</dbReference>